<organism evidence="1 2">
    <name type="scientific">Albugo candida</name>
    <dbReference type="NCBI Taxonomy" id="65357"/>
    <lineage>
        <taxon>Eukaryota</taxon>
        <taxon>Sar</taxon>
        <taxon>Stramenopiles</taxon>
        <taxon>Oomycota</taxon>
        <taxon>Peronosporomycetes</taxon>
        <taxon>Albuginales</taxon>
        <taxon>Albuginaceae</taxon>
        <taxon>Albugo</taxon>
    </lineage>
</organism>
<dbReference type="EMBL" id="CAIX01000868">
    <property type="protein sequence ID" value="CCI11222.1"/>
    <property type="molecule type" value="Genomic_DNA"/>
</dbReference>
<keyword evidence="2" id="KW-1185">Reference proteome</keyword>
<evidence type="ECO:0000313" key="1">
    <source>
        <dbReference type="EMBL" id="CCI11222.1"/>
    </source>
</evidence>
<name>A0A024FWC5_9STRA</name>
<proteinExistence type="predicted"/>
<accession>A0A024FWC5</accession>
<dbReference type="AlphaFoldDB" id="A0A024FWC5"/>
<reference evidence="1 2" key="1">
    <citation type="submission" date="2012-05" db="EMBL/GenBank/DDBJ databases">
        <title>Recombination and specialization in a pathogen metapopulation.</title>
        <authorList>
            <person name="Gardiner A."/>
            <person name="Kemen E."/>
            <person name="Schultz-Larsen T."/>
            <person name="MacLean D."/>
            <person name="Van Oosterhout C."/>
            <person name="Jones J.D.G."/>
        </authorList>
    </citation>
    <scope>NUCLEOTIDE SEQUENCE [LARGE SCALE GENOMIC DNA]</scope>
    <source>
        <strain evidence="1 2">Ac Nc2</strain>
    </source>
</reference>
<dbReference type="Proteomes" id="UP000053237">
    <property type="component" value="Unassembled WGS sequence"/>
</dbReference>
<comment type="caution">
    <text evidence="1">The sequence shown here is derived from an EMBL/GenBank/DDBJ whole genome shotgun (WGS) entry which is preliminary data.</text>
</comment>
<dbReference type="InParanoid" id="A0A024FWC5"/>
<gene>
    <name evidence="1" type="ORF">BN9_125720</name>
</gene>
<sequence>MVLRLLEQIISRLLADKTRSRACTNVAMLPSELSSTFKYVIVEYGTPSVFEHWMKAILSKRKLSFSSLYDALKRQKMQILNFSTCVILLKSQEERKERIALGHVGLRKSDSSATSRGIANIFFPGNFFVLVTDCLHIALRKRTRALVGTLRLSEASNPFQRELIRAGWQDAYACTESRSLRCVQNVHSPPQSHFLSNATSIDA</sequence>
<protein>
    <submittedName>
        <fullName evidence="1">Uncharacterized protein</fullName>
    </submittedName>
</protein>
<evidence type="ECO:0000313" key="2">
    <source>
        <dbReference type="Proteomes" id="UP000053237"/>
    </source>
</evidence>